<evidence type="ECO:0000313" key="1">
    <source>
        <dbReference type="EMBL" id="KAJ9637194.1"/>
    </source>
</evidence>
<sequence length="223" mass="25210">MATGPITPGDDMADSAHSSSPTSHDFAAQNGIRTTSAFDNAIMHIVLEPPSPSGIIILTDPNEQPVENSSVRLADINPSTLPSIPAHELPSPSPTPVVSTAPPPRPPPHPPQRLSRRRPLPFTSDPSTRDGFSQHFIRSHGIRSSEELERRLGAAMQEQKDELRRRMRRREEAIEHNARVEKEIRNLVDQRAMEVKLEEKFKADAARRREEREERERKRRKRA</sequence>
<comment type="caution">
    <text evidence="1">The sequence shown here is derived from an EMBL/GenBank/DDBJ whole genome shotgun (WGS) entry which is preliminary data.</text>
</comment>
<protein>
    <submittedName>
        <fullName evidence="1">Uncharacterized protein</fullName>
    </submittedName>
</protein>
<keyword evidence="2" id="KW-1185">Reference proteome</keyword>
<organism evidence="1 2">
    <name type="scientific">Coniosporium tulheliwenetii</name>
    <dbReference type="NCBI Taxonomy" id="3383036"/>
    <lineage>
        <taxon>Eukaryota</taxon>
        <taxon>Fungi</taxon>
        <taxon>Dikarya</taxon>
        <taxon>Ascomycota</taxon>
        <taxon>Pezizomycotina</taxon>
        <taxon>Dothideomycetes</taxon>
        <taxon>Dothideomycetes incertae sedis</taxon>
        <taxon>Coniosporium</taxon>
    </lineage>
</organism>
<dbReference type="EMBL" id="JAPDRP010000023">
    <property type="protein sequence ID" value="KAJ9637194.1"/>
    <property type="molecule type" value="Genomic_DNA"/>
</dbReference>
<accession>A0ACC2YPZ2</accession>
<evidence type="ECO:0000313" key="2">
    <source>
        <dbReference type="Proteomes" id="UP001172680"/>
    </source>
</evidence>
<name>A0ACC2YPZ2_9PEZI</name>
<gene>
    <name evidence="1" type="ORF">H2199_007480</name>
</gene>
<proteinExistence type="predicted"/>
<dbReference type="Proteomes" id="UP001172680">
    <property type="component" value="Unassembled WGS sequence"/>
</dbReference>
<reference evidence="1" key="1">
    <citation type="submission" date="2022-10" db="EMBL/GenBank/DDBJ databases">
        <title>Culturing micro-colonial fungi from biological soil crusts in the Mojave desert and describing Neophaeococcomyces mojavensis, and introducing the new genera and species Taxawa tesnikishii.</title>
        <authorList>
            <person name="Kurbessoian T."/>
            <person name="Stajich J.E."/>
        </authorList>
    </citation>
    <scope>NUCLEOTIDE SEQUENCE</scope>
    <source>
        <strain evidence="1">JES_115</strain>
    </source>
</reference>